<dbReference type="EC" id="3.5.1.28" evidence="3"/>
<sequence length="547" mass="60574">MQIERPSKNRQQILKKSKQIAAFLLTGTLFTNFMTPTSNAITSSLKKTTLTSATTQPMTTNQQEVNLKDPSPAYYWGASSPKNYPADNFTLHFSASNYFDQGDYFLSTYADDSVKTFIDGKPIETKNENSSERYATSILENLQEGDHLIENDYTELIGDASVFSIIAPFSSWVAYYYNNTTFTGSPLARQMITPTTEHLILRAQNGADSPVPGVINKTNYGVKYLTYSRLSAGKYKLSYKAGEGIKVYIDGKPVVTKWTDGNKAKTDILIDIANQNTAIPSQQDIHKIEIRTYNRKSPQDLFFTFTPYVKTTPDMIKTIVLDPGHGGKDTGAIGVGKIREKDIVLDVGKRTEALFKDFTPFKVYLTRSTDIFIPLEQRPAFAIKKNADAFVSIHANSGNSSASGIETYYYGVKTSQSFSLPPNFKGNSFSGGGVKNSTGLSNNSSLLSSRKNPYVSDSLLLGQLVQYRLTAAFGLQDRGVKSQSLAVIRENNLPAVLTELGFVTNKQDAGMLASPYWKQQAAEAIYMGILDFLETQGIDTESYKLYH</sequence>
<accession>A0A940SJ77</accession>
<keyword evidence="1 3" id="KW-0378">Hydrolase</keyword>
<dbReference type="RefSeq" id="WP_209404471.1">
    <property type="nucleotide sequence ID" value="NZ_JAGIYQ010000004.1"/>
</dbReference>
<dbReference type="EMBL" id="JAGIYQ010000004">
    <property type="protein sequence ID" value="MBP0725191.1"/>
    <property type="molecule type" value="Genomic_DNA"/>
</dbReference>
<dbReference type="CDD" id="cd02696">
    <property type="entry name" value="MurNAc-LAA"/>
    <property type="match status" value="1"/>
</dbReference>
<evidence type="ECO:0000313" key="3">
    <source>
        <dbReference type="EMBL" id="MBP0725191.1"/>
    </source>
</evidence>
<name>A0A940SJ77_9BACI</name>
<dbReference type="GO" id="GO:0008745">
    <property type="term" value="F:N-acetylmuramoyl-L-alanine amidase activity"/>
    <property type="evidence" value="ECO:0007669"/>
    <property type="project" value="UniProtKB-EC"/>
</dbReference>
<evidence type="ECO:0000256" key="1">
    <source>
        <dbReference type="ARBA" id="ARBA00022801"/>
    </source>
</evidence>
<dbReference type="Gene3D" id="3.40.630.40">
    <property type="entry name" value="Zn-dependent exopeptidases"/>
    <property type="match status" value="1"/>
</dbReference>
<proteinExistence type="predicted"/>
<dbReference type="Pfam" id="PF01520">
    <property type="entry name" value="Amidase_3"/>
    <property type="match status" value="1"/>
</dbReference>
<dbReference type="Proteomes" id="UP000682134">
    <property type="component" value="Unassembled WGS sequence"/>
</dbReference>
<dbReference type="SUPFAM" id="SSF53187">
    <property type="entry name" value="Zn-dependent exopeptidases"/>
    <property type="match status" value="1"/>
</dbReference>
<gene>
    <name evidence="3" type="ORF">J5Y03_08290</name>
</gene>
<dbReference type="InterPro" id="IPR002508">
    <property type="entry name" value="MurNAc-LAA_cat"/>
</dbReference>
<dbReference type="GO" id="GO:0009253">
    <property type="term" value="P:peptidoglycan catabolic process"/>
    <property type="evidence" value="ECO:0007669"/>
    <property type="project" value="InterPro"/>
</dbReference>
<dbReference type="PANTHER" id="PTHR30404:SF0">
    <property type="entry name" value="N-ACETYLMURAMOYL-L-ALANINE AMIDASE AMIC"/>
    <property type="match status" value="1"/>
</dbReference>
<dbReference type="SMART" id="SM00646">
    <property type="entry name" value="Ami_3"/>
    <property type="match status" value="1"/>
</dbReference>
<comment type="caution">
    <text evidence="3">The sequence shown here is derived from an EMBL/GenBank/DDBJ whole genome shotgun (WGS) entry which is preliminary data.</text>
</comment>
<protein>
    <submittedName>
        <fullName evidence="3">N-acetylmuramoyl-L-alanine amidase</fullName>
        <ecNumber evidence="3">3.5.1.28</ecNumber>
    </submittedName>
</protein>
<keyword evidence="4" id="KW-1185">Reference proteome</keyword>
<dbReference type="AlphaFoldDB" id="A0A940SJ77"/>
<evidence type="ECO:0000259" key="2">
    <source>
        <dbReference type="SMART" id="SM00646"/>
    </source>
</evidence>
<dbReference type="PANTHER" id="PTHR30404">
    <property type="entry name" value="N-ACETYLMURAMOYL-L-ALANINE AMIDASE"/>
    <property type="match status" value="1"/>
</dbReference>
<organism evidence="3 4">
    <name type="scientific">Gottfriedia endophytica</name>
    <dbReference type="NCBI Taxonomy" id="2820819"/>
    <lineage>
        <taxon>Bacteria</taxon>
        <taxon>Bacillati</taxon>
        <taxon>Bacillota</taxon>
        <taxon>Bacilli</taxon>
        <taxon>Bacillales</taxon>
        <taxon>Bacillaceae</taxon>
        <taxon>Gottfriedia</taxon>
    </lineage>
</organism>
<dbReference type="InterPro" id="IPR050695">
    <property type="entry name" value="N-acetylmuramoyl_amidase_3"/>
</dbReference>
<dbReference type="GO" id="GO:0030288">
    <property type="term" value="C:outer membrane-bounded periplasmic space"/>
    <property type="evidence" value="ECO:0007669"/>
    <property type="project" value="TreeGrafter"/>
</dbReference>
<reference evidence="3" key="1">
    <citation type="submission" date="2021-04" db="EMBL/GenBank/DDBJ databases">
        <title>Genome seq and assembly of Bacillus sp.</title>
        <authorList>
            <person name="Chhetri G."/>
        </authorList>
    </citation>
    <scope>NUCLEOTIDE SEQUENCE</scope>
    <source>
        <strain evidence="3">RG28</strain>
    </source>
</reference>
<feature type="domain" description="MurNAc-LAA" evidence="2">
    <location>
        <begin position="379"/>
        <end position="530"/>
    </location>
</feature>
<evidence type="ECO:0000313" key="4">
    <source>
        <dbReference type="Proteomes" id="UP000682134"/>
    </source>
</evidence>